<evidence type="ECO:0000313" key="2">
    <source>
        <dbReference type="EnsemblProtists" id="Phyra76457"/>
    </source>
</evidence>
<dbReference type="InParanoid" id="H3GJU0"/>
<organism evidence="2 3">
    <name type="scientific">Phytophthora ramorum</name>
    <name type="common">Sudden oak death agent</name>
    <dbReference type="NCBI Taxonomy" id="164328"/>
    <lineage>
        <taxon>Eukaryota</taxon>
        <taxon>Sar</taxon>
        <taxon>Stramenopiles</taxon>
        <taxon>Oomycota</taxon>
        <taxon>Peronosporomycetes</taxon>
        <taxon>Peronosporales</taxon>
        <taxon>Peronosporaceae</taxon>
        <taxon>Phytophthora</taxon>
    </lineage>
</organism>
<dbReference type="VEuPathDB" id="FungiDB:KRP22_3417"/>
<dbReference type="OMA" id="IHYPALE"/>
<dbReference type="EnsemblProtists" id="Phyra76457">
    <property type="protein sequence ID" value="Phyra76457"/>
    <property type="gene ID" value="Phyra76457"/>
</dbReference>
<feature type="domain" description="DUF6604" evidence="1">
    <location>
        <begin position="67"/>
        <end position="179"/>
    </location>
</feature>
<dbReference type="AlphaFoldDB" id="H3GJU0"/>
<evidence type="ECO:0000313" key="3">
    <source>
        <dbReference type="Proteomes" id="UP000005238"/>
    </source>
</evidence>
<accession>H3GJU0</accession>
<dbReference type="HOGENOM" id="CLU_085562_0_0_1"/>
<dbReference type="InterPro" id="IPR046539">
    <property type="entry name" value="DUF6604"/>
</dbReference>
<dbReference type="Proteomes" id="UP000005238">
    <property type="component" value="Unassembled WGS sequence"/>
</dbReference>
<dbReference type="eggNOG" id="ENOG502SA38">
    <property type="taxonomic scope" value="Eukaryota"/>
</dbReference>
<reference evidence="2" key="2">
    <citation type="submission" date="2015-06" db="UniProtKB">
        <authorList>
            <consortium name="EnsemblProtists"/>
        </authorList>
    </citation>
    <scope>IDENTIFICATION</scope>
    <source>
        <strain evidence="2">Pr102</strain>
    </source>
</reference>
<name>H3GJU0_PHYRM</name>
<sequence length="242" mass="27125">MNVTGGLTPSEIILKALRILLGASKYARSKRATAFFLDWLLRARGRGRHAGSKIKLEALGDVVREVEQPDAAVKETAKFENYYAVLEMDEDYFPDEDTFGKDRGGGSQKPKAERKRLFDEAFANNLRLEVVCYFVELEEMVEGVFDIYDQVKKQKRTMMEATVVVTLAMRTANALTANLQIHYPALETAAGLLVVVADHTSASLGTRITKAIKDVRNYFEEGGSFKFVPGMLLHDFTNVWCT</sequence>
<dbReference type="EMBL" id="DS566015">
    <property type="status" value="NOT_ANNOTATED_CDS"/>
    <property type="molecule type" value="Genomic_DNA"/>
</dbReference>
<proteinExistence type="predicted"/>
<dbReference type="VEuPathDB" id="FungiDB:KRP23_3352"/>
<keyword evidence="3" id="KW-1185">Reference proteome</keyword>
<reference evidence="3" key="1">
    <citation type="journal article" date="2006" name="Science">
        <title>Phytophthora genome sequences uncover evolutionary origins and mechanisms of pathogenesis.</title>
        <authorList>
            <person name="Tyler B.M."/>
            <person name="Tripathy S."/>
            <person name="Zhang X."/>
            <person name="Dehal P."/>
            <person name="Jiang R.H."/>
            <person name="Aerts A."/>
            <person name="Arredondo F.D."/>
            <person name="Baxter L."/>
            <person name="Bensasson D."/>
            <person name="Beynon J.L."/>
            <person name="Chapman J."/>
            <person name="Damasceno C.M."/>
            <person name="Dorrance A.E."/>
            <person name="Dou D."/>
            <person name="Dickerman A.W."/>
            <person name="Dubchak I.L."/>
            <person name="Garbelotto M."/>
            <person name="Gijzen M."/>
            <person name="Gordon S.G."/>
            <person name="Govers F."/>
            <person name="Grunwald N.J."/>
            <person name="Huang W."/>
            <person name="Ivors K.L."/>
            <person name="Jones R.W."/>
            <person name="Kamoun S."/>
            <person name="Krampis K."/>
            <person name="Lamour K.H."/>
            <person name="Lee M.K."/>
            <person name="McDonald W.H."/>
            <person name="Medina M."/>
            <person name="Meijer H.J."/>
            <person name="Nordberg E.K."/>
            <person name="Maclean D.J."/>
            <person name="Ospina-Giraldo M.D."/>
            <person name="Morris P.F."/>
            <person name="Phuntumart V."/>
            <person name="Putnam N.H."/>
            <person name="Rash S."/>
            <person name="Rose J.K."/>
            <person name="Sakihama Y."/>
            <person name="Salamov A.A."/>
            <person name="Savidor A."/>
            <person name="Scheuring C.F."/>
            <person name="Smith B.M."/>
            <person name="Sobral B.W."/>
            <person name="Terry A."/>
            <person name="Torto-Alalibo T.A."/>
            <person name="Win J."/>
            <person name="Xu Z."/>
            <person name="Zhang H."/>
            <person name="Grigoriev I.V."/>
            <person name="Rokhsar D.S."/>
            <person name="Boore J.L."/>
        </authorList>
    </citation>
    <scope>NUCLEOTIDE SEQUENCE [LARGE SCALE GENOMIC DNA]</scope>
    <source>
        <strain evidence="3">Pr102</strain>
    </source>
</reference>
<protein>
    <recommendedName>
        <fullName evidence="1">DUF6604 domain-containing protein</fullName>
    </recommendedName>
</protein>
<dbReference type="Pfam" id="PF20253">
    <property type="entry name" value="DUF6604"/>
    <property type="match status" value="1"/>
</dbReference>
<evidence type="ECO:0000259" key="1">
    <source>
        <dbReference type="Pfam" id="PF20253"/>
    </source>
</evidence>